<dbReference type="AlphaFoldDB" id="A0A165R2B6"/>
<proteinExistence type="predicted"/>
<organism evidence="1 2">
    <name type="scientific">Exidia glandulosa HHB12029</name>
    <dbReference type="NCBI Taxonomy" id="1314781"/>
    <lineage>
        <taxon>Eukaryota</taxon>
        <taxon>Fungi</taxon>
        <taxon>Dikarya</taxon>
        <taxon>Basidiomycota</taxon>
        <taxon>Agaricomycotina</taxon>
        <taxon>Agaricomycetes</taxon>
        <taxon>Auriculariales</taxon>
        <taxon>Exidiaceae</taxon>
        <taxon>Exidia</taxon>
    </lineage>
</organism>
<keyword evidence="2" id="KW-1185">Reference proteome</keyword>
<dbReference type="InParanoid" id="A0A165R2B6"/>
<evidence type="ECO:0000313" key="1">
    <source>
        <dbReference type="EMBL" id="KZW04399.1"/>
    </source>
</evidence>
<dbReference type="EMBL" id="KV425882">
    <property type="protein sequence ID" value="KZW04399.1"/>
    <property type="molecule type" value="Genomic_DNA"/>
</dbReference>
<accession>A0A165R2B6</accession>
<dbReference type="Proteomes" id="UP000077266">
    <property type="component" value="Unassembled WGS sequence"/>
</dbReference>
<reference evidence="1 2" key="1">
    <citation type="journal article" date="2016" name="Mol. Biol. Evol.">
        <title>Comparative Genomics of Early-Diverging Mushroom-Forming Fungi Provides Insights into the Origins of Lignocellulose Decay Capabilities.</title>
        <authorList>
            <person name="Nagy L.G."/>
            <person name="Riley R."/>
            <person name="Tritt A."/>
            <person name="Adam C."/>
            <person name="Daum C."/>
            <person name="Floudas D."/>
            <person name="Sun H."/>
            <person name="Yadav J.S."/>
            <person name="Pangilinan J."/>
            <person name="Larsson K.H."/>
            <person name="Matsuura K."/>
            <person name="Barry K."/>
            <person name="Labutti K."/>
            <person name="Kuo R."/>
            <person name="Ohm R.A."/>
            <person name="Bhattacharya S.S."/>
            <person name="Shirouzu T."/>
            <person name="Yoshinaga Y."/>
            <person name="Martin F.M."/>
            <person name="Grigoriev I.V."/>
            <person name="Hibbett D.S."/>
        </authorList>
    </citation>
    <scope>NUCLEOTIDE SEQUENCE [LARGE SCALE GENOMIC DNA]</scope>
    <source>
        <strain evidence="1 2">HHB12029</strain>
    </source>
</reference>
<gene>
    <name evidence="1" type="ORF">EXIGLDRAFT_716354</name>
</gene>
<protein>
    <submittedName>
        <fullName evidence="1">Uncharacterized protein</fullName>
    </submittedName>
</protein>
<sequence length="53" mass="5956">MADCDCDWSSYAIPSWGRRGAPSHWLAGLLLYKEEQAHTNAFFVSSCTVQYAN</sequence>
<name>A0A165R2B6_EXIGL</name>
<evidence type="ECO:0000313" key="2">
    <source>
        <dbReference type="Proteomes" id="UP000077266"/>
    </source>
</evidence>